<comment type="catalytic activity">
    <reaction evidence="1">
        <text>ATP + protein L-histidine = ADP + protein N-phospho-L-histidine.</text>
        <dbReference type="EC" id="2.7.13.3"/>
    </reaction>
</comment>
<evidence type="ECO:0000259" key="15">
    <source>
        <dbReference type="PROSITE" id="PS50885"/>
    </source>
</evidence>
<dbReference type="CDD" id="cd00082">
    <property type="entry name" value="HisKA"/>
    <property type="match status" value="1"/>
</dbReference>
<evidence type="ECO:0000256" key="10">
    <source>
        <dbReference type="ARBA" id="ARBA00022840"/>
    </source>
</evidence>
<keyword evidence="13" id="KW-0472">Membrane</keyword>
<evidence type="ECO:0000256" key="1">
    <source>
        <dbReference type="ARBA" id="ARBA00000085"/>
    </source>
</evidence>
<dbReference type="OrthoDB" id="3206505at2"/>
<dbReference type="EC" id="2.7.13.3" evidence="3"/>
<keyword evidence="6" id="KW-0808">Transferase</keyword>
<protein>
    <recommendedName>
        <fullName evidence="3">histidine kinase</fullName>
        <ecNumber evidence="3">2.7.13.3</ecNumber>
    </recommendedName>
</protein>
<dbReference type="InterPro" id="IPR003594">
    <property type="entry name" value="HATPase_dom"/>
</dbReference>
<dbReference type="SMART" id="SM00304">
    <property type="entry name" value="HAMP"/>
    <property type="match status" value="1"/>
</dbReference>
<evidence type="ECO:0000259" key="14">
    <source>
        <dbReference type="PROSITE" id="PS50109"/>
    </source>
</evidence>
<dbReference type="CDD" id="cd06225">
    <property type="entry name" value="HAMP"/>
    <property type="match status" value="1"/>
</dbReference>
<dbReference type="InterPro" id="IPR003661">
    <property type="entry name" value="HisK_dim/P_dom"/>
</dbReference>
<proteinExistence type="predicted"/>
<keyword evidence="5" id="KW-0597">Phosphoprotein</keyword>
<evidence type="ECO:0000256" key="12">
    <source>
        <dbReference type="ARBA" id="ARBA00023012"/>
    </source>
</evidence>
<feature type="transmembrane region" description="Helical" evidence="13">
    <location>
        <begin position="140"/>
        <end position="158"/>
    </location>
</feature>
<dbReference type="SUPFAM" id="SSF47384">
    <property type="entry name" value="Homodimeric domain of signal transducing histidine kinase"/>
    <property type="match status" value="1"/>
</dbReference>
<dbReference type="SMART" id="SM00387">
    <property type="entry name" value="HATPase_c"/>
    <property type="match status" value="1"/>
</dbReference>
<dbReference type="Pfam" id="PF00672">
    <property type="entry name" value="HAMP"/>
    <property type="match status" value="1"/>
</dbReference>
<dbReference type="SUPFAM" id="SSF55874">
    <property type="entry name" value="ATPase domain of HSP90 chaperone/DNA topoisomerase II/histidine kinase"/>
    <property type="match status" value="1"/>
</dbReference>
<dbReference type="PROSITE" id="PS50885">
    <property type="entry name" value="HAMP"/>
    <property type="match status" value="1"/>
</dbReference>
<dbReference type="InterPro" id="IPR036890">
    <property type="entry name" value="HATPase_C_sf"/>
</dbReference>
<evidence type="ECO:0000256" key="2">
    <source>
        <dbReference type="ARBA" id="ARBA00004651"/>
    </source>
</evidence>
<dbReference type="Gene3D" id="3.30.565.10">
    <property type="entry name" value="Histidine kinase-like ATPase, C-terminal domain"/>
    <property type="match status" value="1"/>
</dbReference>
<gene>
    <name evidence="16" type="ORF">SAMN03159343_3462</name>
</gene>
<evidence type="ECO:0000256" key="5">
    <source>
        <dbReference type="ARBA" id="ARBA00022553"/>
    </source>
</evidence>
<dbReference type="Gene3D" id="1.10.287.130">
    <property type="match status" value="1"/>
</dbReference>
<dbReference type="GO" id="GO:0000155">
    <property type="term" value="F:phosphorelay sensor kinase activity"/>
    <property type="evidence" value="ECO:0007669"/>
    <property type="project" value="InterPro"/>
</dbReference>
<dbReference type="GO" id="GO:0005886">
    <property type="term" value="C:plasma membrane"/>
    <property type="evidence" value="ECO:0007669"/>
    <property type="project" value="UniProtKB-SubCell"/>
</dbReference>
<keyword evidence="17" id="KW-1185">Reference proteome</keyword>
<dbReference type="PANTHER" id="PTHR44936:SF9">
    <property type="entry name" value="SENSOR PROTEIN CREC"/>
    <property type="match status" value="1"/>
</dbReference>
<evidence type="ECO:0000256" key="11">
    <source>
        <dbReference type="ARBA" id="ARBA00022989"/>
    </source>
</evidence>
<dbReference type="InterPro" id="IPR005467">
    <property type="entry name" value="His_kinase_dom"/>
</dbReference>
<dbReference type="PROSITE" id="PS50109">
    <property type="entry name" value="HIS_KIN"/>
    <property type="match status" value="1"/>
</dbReference>
<evidence type="ECO:0000256" key="3">
    <source>
        <dbReference type="ARBA" id="ARBA00012438"/>
    </source>
</evidence>
<dbReference type="SMART" id="SM00388">
    <property type="entry name" value="HisKA"/>
    <property type="match status" value="1"/>
</dbReference>
<keyword evidence="9 16" id="KW-0418">Kinase</keyword>
<evidence type="ECO:0000256" key="13">
    <source>
        <dbReference type="SAM" id="Phobius"/>
    </source>
</evidence>
<dbReference type="RefSeq" id="WP_092806642.1">
    <property type="nucleotide sequence ID" value="NZ_FMUH01000006.1"/>
</dbReference>
<evidence type="ECO:0000256" key="9">
    <source>
        <dbReference type="ARBA" id="ARBA00022777"/>
    </source>
</evidence>
<dbReference type="InterPro" id="IPR036097">
    <property type="entry name" value="HisK_dim/P_sf"/>
</dbReference>
<dbReference type="SUPFAM" id="SSF158472">
    <property type="entry name" value="HAMP domain-like"/>
    <property type="match status" value="1"/>
</dbReference>
<evidence type="ECO:0000313" key="16">
    <source>
        <dbReference type="EMBL" id="SCX56618.1"/>
    </source>
</evidence>
<feature type="domain" description="Histidine kinase" evidence="14">
    <location>
        <begin position="223"/>
        <end position="419"/>
    </location>
</feature>
<evidence type="ECO:0000256" key="4">
    <source>
        <dbReference type="ARBA" id="ARBA00022475"/>
    </source>
</evidence>
<reference evidence="17" key="1">
    <citation type="submission" date="2016-10" db="EMBL/GenBank/DDBJ databases">
        <authorList>
            <person name="Varghese N."/>
            <person name="Submissions S."/>
        </authorList>
    </citation>
    <scope>NUCLEOTIDE SEQUENCE [LARGE SCALE GENOMIC DNA]</scope>
    <source>
        <strain evidence="17">DSM 45722</strain>
    </source>
</reference>
<dbReference type="PANTHER" id="PTHR44936">
    <property type="entry name" value="SENSOR PROTEIN CREC"/>
    <property type="match status" value="1"/>
</dbReference>
<dbReference type="GO" id="GO:0005524">
    <property type="term" value="F:ATP binding"/>
    <property type="evidence" value="ECO:0007669"/>
    <property type="project" value="UniProtKB-KW"/>
</dbReference>
<dbReference type="EMBL" id="FMUH01000006">
    <property type="protein sequence ID" value="SCX56618.1"/>
    <property type="molecule type" value="Genomic_DNA"/>
</dbReference>
<name>A0A1G4YUM6_9ACTN</name>
<dbReference type="Proteomes" id="UP000198981">
    <property type="component" value="Unassembled WGS sequence"/>
</dbReference>
<evidence type="ECO:0000256" key="8">
    <source>
        <dbReference type="ARBA" id="ARBA00022741"/>
    </source>
</evidence>
<keyword evidence="7 13" id="KW-0812">Transmembrane</keyword>
<dbReference type="InterPro" id="IPR003660">
    <property type="entry name" value="HAMP_dom"/>
</dbReference>
<keyword evidence="10" id="KW-0067">ATP-binding</keyword>
<keyword evidence="4" id="KW-1003">Cell membrane</keyword>
<feature type="domain" description="HAMP" evidence="15">
    <location>
        <begin position="163"/>
        <end position="215"/>
    </location>
</feature>
<accession>A0A1G4YUM6</accession>
<evidence type="ECO:0000313" key="17">
    <source>
        <dbReference type="Proteomes" id="UP000198981"/>
    </source>
</evidence>
<comment type="subcellular location">
    <subcellularLocation>
        <location evidence="2">Cell membrane</location>
        <topology evidence="2">Multi-pass membrane protein</topology>
    </subcellularLocation>
</comment>
<evidence type="ECO:0000256" key="6">
    <source>
        <dbReference type="ARBA" id="ARBA00022679"/>
    </source>
</evidence>
<keyword evidence="12" id="KW-0902">Two-component regulatory system</keyword>
<dbReference type="InterPro" id="IPR050980">
    <property type="entry name" value="2C_sensor_his_kinase"/>
</dbReference>
<keyword evidence="11 13" id="KW-1133">Transmembrane helix</keyword>
<dbReference type="Pfam" id="PF02518">
    <property type="entry name" value="HATPase_c"/>
    <property type="match status" value="1"/>
</dbReference>
<keyword evidence="8" id="KW-0547">Nucleotide-binding</keyword>
<dbReference type="AlphaFoldDB" id="A0A1G4YUM6"/>
<organism evidence="16 17">
    <name type="scientific">Klenkia marina</name>
    <dbReference type="NCBI Taxonomy" id="1960309"/>
    <lineage>
        <taxon>Bacteria</taxon>
        <taxon>Bacillati</taxon>
        <taxon>Actinomycetota</taxon>
        <taxon>Actinomycetes</taxon>
        <taxon>Geodermatophilales</taxon>
        <taxon>Geodermatophilaceae</taxon>
        <taxon>Klenkia</taxon>
    </lineage>
</organism>
<evidence type="ECO:0000256" key="7">
    <source>
        <dbReference type="ARBA" id="ARBA00022692"/>
    </source>
</evidence>
<sequence>MRRRITLLVAATTSVVLLAFLLPAAALVSRVAEARALDAARQQVQTLLPVVALAPGADGVRTAVDAGLAAGRQVAVVWPDGTVVGDPGAVLPSAVPTTATTVDVAGGTVVAQPVARDGGTAVVTVRVPDEVARSGVLRTWLVLGGLGLVLFTLALLVADRLARTLTRPVSELAATADRLGHGELTARVEPAGPADIRAVGTAVNRLAGRIGELLAAERENAADLAHRLRTPLTALRLDVDALPTGSARDRLVDDVDELSRTVDAVIADARRPVREGLQAESDAAAVVADRVGFWAVLAEDEGRALDVDLVPGPLPVRVPAADLGAVVDALLGNVFAHTPAGTPFAVAVRSRPGGGAVVTVADRGPGTAATAAVRRGVSGRGSTGLGLDIARRAAEASGGSATVHGDDGTTVVLELGPPT</sequence>
<dbReference type="STRING" id="1960309.SAMN03159343_3462"/>